<comment type="caution">
    <text evidence="1">The sequence shown here is derived from an EMBL/GenBank/DDBJ whole genome shotgun (WGS) entry which is preliminary data.</text>
</comment>
<gene>
    <name evidence="1" type="ORF">ENG63_01720</name>
</gene>
<dbReference type="PANTHER" id="PTHR37530:SF1">
    <property type="entry name" value="OUTER MEMBRANE PROTEIN SLP"/>
    <property type="match status" value="1"/>
</dbReference>
<evidence type="ECO:0000313" key="1">
    <source>
        <dbReference type="EMBL" id="HDD43568.1"/>
    </source>
</evidence>
<dbReference type="NCBIfam" id="TIGR00752">
    <property type="entry name" value="slp"/>
    <property type="match status" value="1"/>
</dbReference>
<dbReference type="InterPro" id="IPR004658">
    <property type="entry name" value="OMP_Slp"/>
</dbReference>
<organism evidence="1">
    <name type="scientific">Desulfofervidus auxilii</name>
    <dbReference type="NCBI Taxonomy" id="1621989"/>
    <lineage>
        <taxon>Bacteria</taxon>
        <taxon>Pseudomonadati</taxon>
        <taxon>Thermodesulfobacteriota</taxon>
        <taxon>Candidatus Desulfofervidia</taxon>
        <taxon>Candidatus Desulfofervidales</taxon>
        <taxon>Candidatus Desulfofervidaceae</taxon>
        <taxon>Candidatus Desulfofervidus</taxon>
    </lineage>
</organism>
<accession>A0A7C0Y4E7</accession>
<dbReference type="EMBL" id="DRBS01000067">
    <property type="protein sequence ID" value="HDD43568.1"/>
    <property type="molecule type" value="Genomic_DNA"/>
</dbReference>
<reference evidence="1" key="1">
    <citation type="journal article" date="2020" name="mSystems">
        <title>Genome- and Community-Level Interaction Insights into Carbon Utilization and Element Cycling Functions of Hydrothermarchaeota in Hydrothermal Sediment.</title>
        <authorList>
            <person name="Zhou Z."/>
            <person name="Liu Y."/>
            <person name="Xu W."/>
            <person name="Pan J."/>
            <person name="Luo Z.H."/>
            <person name="Li M."/>
        </authorList>
    </citation>
    <scope>NUCLEOTIDE SEQUENCE [LARGE SCALE GENOMIC DNA]</scope>
    <source>
        <strain evidence="1">HyVt-233</strain>
    </source>
</reference>
<dbReference type="Proteomes" id="UP000886289">
    <property type="component" value="Unassembled WGS sequence"/>
</dbReference>
<sequence length="165" mass="19605">MRIYIIIFILCLFSCTQIVPSELKQKIKDISIYEVQKNPEIFKSKVVMWGGKILKGINKKEGTLLEILALPLDRQGRPKQTDESEGRFLILYDGYLDVAIYSQGREITVIGEIEGIKKLPLGEIEYPYPILKVRKIHLWKPQQKTIKIYHHWFPYPYYPWWLYYP</sequence>
<dbReference type="PIRSF" id="PIRSF004982">
    <property type="entry name" value="SlP"/>
    <property type="match status" value="1"/>
</dbReference>
<dbReference type="GO" id="GO:0019867">
    <property type="term" value="C:outer membrane"/>
    <property type="evidence" value="ECO:0007669"/>
    <property type="project" value="InterPro"/>
</dbReference>
<dbReference type="Pfam" id="PF03843">
    <property type="entry name" value="Slp"/>
    <property type="match status" value="1"/>
</dbReference>
<dbReference type="PANTHER" id="PTHR37530">
    <property type="entry name" value="OUTER MEMBRANE PROTEIN SLP"/>
    <property type="match status" value="1"/>
</dbReference>
<protein>
    <submittedName>
        <fullName evidence="1">Slp family lipoprotein</fullName>
    </submittedName>
</protein>
<keyword evidence="1" id="KW-0449">Lipoprotein</keyword>
<dbReference type="AlphaFoldDB" id="A0A7C0Y4E7"/>
<proteinExistence type="predicted"/>
<name>A0A7C0Y4E7_DESA2</name>